<keyword evidence="1" id="KW-0812">Transmembrane</keyword>
<dbReference type="EMBL" id="JACJQH010000069">
    <property type="protein sequence ID" value="MBD2199851.1"/>
    <property type="molecule type" value="Genomic_DNA"/>
</dbReference>
<dbReference type="Proteomes" id="UP000658514">
    <property type="component" value="Unassembled WGS sequence"/>
</dbReference>
<evidence type="ECO:0008006" key="4">
    <source>
        <dbReference type="Google" id="ProtNLM"/>
    </source>
</evidence>
<feature type="transmembrane region" description="Helical" evidence="1">
    <location>
        <begin position="9"/>
        <end position="29"/>
    </location>
</feature>
<evidence type="ECO:0000313" key="3">
    <source>
        <dbReference type="Proteomes" id="UP000658514"/>
    </source>
</evidence>
<organism evidence="2 3">
    <name type="scientific">Calothrix parietina FACHB-288</name>
    <dbReference type="NCBI Taxonomy" id="2692896"/>
    <lineage>
        <taxon>Bacteria</taxon>
        <taxon>Bacillati</taxon>
        <taxon>Cyanobacteriota</taxon>
        <taxon>Cyanophyceae</taxon>
        <taxon>Nostocales</taxon>
        <taxon>Calotrichaceae</taxon>
        <taxon>Calothrix</taxon>
    </lineage>
</organism>
<comment type="caution">
    <text evidence="2">The sequence shown here is derived from an EMBL/GenBank/DDBJ whole genome shotgun (WGS) entry which is preliminary data.</text>
</comment>
<keyword evidence="1" id="KW-1133">Transmembrane helix</keyword>
<keyword evidence="1" id="KW-0472">Membrane</keyword>
<dbReference type="RefSeq" id="WP_190549705.1">
    <property type="nucleotide sequence ID" value="NZ_CAWPNO010000105.1"/>
</dbReference>
<feature type="transmembrane region" description="Helical" evidence="1">
    <location>
        <begin position="66"/>
        <end position="92"/>
    </location>
</feature>
<name>A0ABR8AIH8_9CYAN</name>
<gene>
    <name evidence="2" type="ORF">H6G24_30990</name>
</gene>
<proteinExistence type="predicted"/>
<protein>
    <recommendedName>
        <fullName evidence="4">SxtJ</fullName>
    </recommendedName>
</protein>
<feature type="transmembrane region" description="Helical" evidence="1">
    <location>
        <begin position="35"/>
        <end position="54"/>
    </location>
</feature>
<sequence>MYHRNFKLLLFLTTPFLGVGILFLPTIPTLEDAKFLLYIIIWLLSFIFGFLLFKKPQDLPLTKKRTFIFLYLLLSSVLFLFVSFIVLISSAFDAPNIETVASKDYPTTVYLYNYTCSPPDTSTGCDTYHGELKFRLGFTPFVITKFNCDCLFGSPDRVGEWVTIPLEANRNSTASAIKINLKTGEFLPK</sequence>
<accession>A0ABR8AIH8</accession>
<reference evidence="2 3" key="1">
    <citation type="journal article" date="2020" name="ISME J.">
        <title>Comparative genomics reveals insights into cyanobacterial evolution and habitat adaptation.</title>
        <authorList>
            <person name="Chen M.Y."/>
            <person name="Teng W.K."/>
            <person name="Zhao L."/>
            <person name="Hu C.X."/>
            <person name="Zhou Y.K."/>
            <person name="Han B.P."/>
            <person name="Song L.R."/>
            <person name="Shu W.S."/>
        </authorList>
    </citation>
    <scope>NUCLEOTIDE SEQUENCE [LARGE SCALE GENOMIC DNA]</scope>
    <source>
        <strain evidence="2 3">FACHB-288</strain>
    </source>
</reference>
<evidence type="ECO:0000256" key="1">
    <source>
        <dbReference type="SAM" id="Phobius"/>
    </source>
</evidence>
<evidence type="ECO:0000313" key="2">
    <source>
        <dbReference type="EMBL" id="MBD2199851.1"/>
    </source>
</evidence>
<keyword evidence="3" id="KW-1185">Reference proteome</keyword>